<reference evidence="1 2" key="1">
    <citation type="submission" date="2022-01" db="EMBL/GenBank/DDBJ databases">
        <title>Nocardioides sp. nov., an actinomycete isolated from mining soil.</title>
        <authorList>
            <person name="Liu L."/>
        </authorList>
    </citation>
    <scope>NUCLEOTIDE SEQUENCE [LARGE SCALE GENOMIC DNA]</scope>
    <source>
        <strain evidence="1 2">KLBMP 9356</strain>
    </source>
</reference>
<sequence length="156" mass="16984">MDPARWTALLESRGVDARIIDLVRDVAASRAVEPPTTGTTQLLLAVEPDGYAAGRFAKSVLSLFLDPERARRIGEQHGLGTGTRNTDAIVRVPAARLDDPDFRELTVSLLNEALDRVAHQGSWNRGLPDMRKARGEICPVHFVQKSVTGVCPDCEG</sequence>
<evidence type="ECO:0000313" key="2">
    <source>
        <dbReference type="Proteomes" id="UP001201161"/>
    </source>
</evidence>
<gene>
    <name evidence="1" type="ORF">L2K70_18805</name>
</gene>
<organism evidence="1 2">
    <name type="scientific">Nocardioides potassii</name>
    <dbReference type="NCBI Taxonomy" id="2911371"/>
    <lineage>
        <taxon>Bacteria</taxon>
        <taxon>Bacillati</taxon>
        <taxon>Actinomycetota</taxon>
        <taxon>Actinomycetes</taxon>
        <taxon>Propionibacteriales</taxon>
        <taxon>Nocardioidaceae</taxon>
        <taxon>Nocardioides</taxon>
    </lineage>
</organism>
<keyword evidence="2" id="KW-1185">Reference proteome</keyword>
<accession>A0ABS9HH31</accession>
<dbReference type="Proteomes" id="UP001201161">
    <property type="component" value="Unassembled WGS sequence"/>
</dbReference>
<evidence type="ECO:0000313" key="1">
    <source>
        <dbReference type="EMBL" id="MCF6379666.1"/>
    </source>
</evidence>
<comment type="caution">
    <text evidence="1">The sequence shown here is derived from an EMBL/GenBank/DDBJ whole genome shotgun (WGS) entry which is preliminary data.</text>
</comment>
<evidence type="ECO:0008006" key="3">
    <source>
        <dbReference type="Google" id="ProtNLM"/>
    </source>
</evidence>
<proteinExistence type="predicted"/>
<protein>
    <recommendedName>
        <fullName evidence="3">DUF222 domain-containing protein</fullName>
    </recommendedName>
</protein>
<name>A0ABS9HH31_9ACTN</name>
<dbReference type="RefSeq" id="WP_236404829.1">
    <property type="nucleotide sequence ID" value="NZ_JAKJHZ010000011.1"/>
</dbReference>
<dbReference type="EMBL" id="JAKJHZ010000011">
    <property type="protein sequence ID" value="MCF6379666.1"/>
    <property type="molecule type" value="Genomic_DNA"/>
</dbReference>